<keyword evidence="3" id="KW-1185">Reference proteome</keyword>
<dbReference type="InterPro" id="IPR005561">
    <property type="entry name" value="ANTAR"/>
</dbReference>
<dbReference type="Gene3D" id="3.40.50.2300">
    <property type="match status" value="1"/>
</dbReference>
<proteinExistence type="predicted"/>
<dbReference type="InterPro" id="IPR011006">
    <property type="entry name" value="CheY-like_superfamily"/>
</dbReference>
<dbReference type="RefSeq" id="WP_341628187.1">
    <property type="nucleotide sequence ID" value="NZ_JBAKBA010000023.1"/>
</dbReference>
<reference evidence="2 3" key="1">
    <citation type="submission" date="2024-02" db="EMBL/GenBank/DDBJ databases">
        <title>Bacteria isolated from the canopy kelp, Nereocystis luetkeana.</title>
        <authorList>
            <person name="Pfister C.A."/>
            <person name="Younker I.T."/>
            <person name="Light S.H."/>
        </authorList>
    </citation>
    <scope>NUCLEOTIDE SEQUENCE [LARGE SCALE GENOMIC DNA]</scope>
    <source>
        <strain evidence="2 3">TI.2.07</strain>
    </source>
</reference>
<evidence type="ECO:0000313" key="2">
    <source>
        <dbReference type="EMBL" id="MEL0659650.1"/>
    </source>
</evidence>
<sequence>MSSSSAKDYQLIRRLRQMRVLVIHPDDSDRKILIDHIKRIGCNIDYVWPAPKVLEQDIDVVIFLIDNKNNKNSISWMANDESVARIGVIAYETPEILVELDYFHVHGVISKPIRIFGLLAVLTTAISFSKHEKRLKKRINSLDETLKGRRKVEQAVAILSELKNITEQESYKFLREQSMIKKCSIADIADSIIDDHSMLNL</sequence>
<dbReference type="Pfam" id="PF03861">
    <property type="entry name" value="ANTAR"/>
    <property type="match status" value="1"/>
</dbReference>
<dbReference type="EMBL" id="JBAKBA010000023">
    <property type="protein sequence ID" value="MEL0659650.1"/>
    <property type="molecule type" value="Genomic_DNA"/>
</dbReference>
<dbReference type="Proteomes" id="UP001366060">
    <property type="component" value="Unassembled WGS sequence"/>
</dbReference>
<dbReference type="Gene3D" id="1.10.10.10">
    <property type="entry name" value="Winged helix-like DNA-binding domain superfamily/Winged helix DNA-binding domain"/>
    <property type="match status" value="1"/>
</dbReference>
<dbReference type="InterPro" id="IPR008327">
    <property type="entry name" value="Sig_transdc_resp-reg_antiterm"/>
</dbReference>
<dbReference type="PROSITE" id="PS50921">
    <property type="entry name" value="ANTAR"/>
    <property type="match status" value="1"/>
</dbReference>
<evidence type="ECO:0000259" key="1">
    <source>
        <dbReference type="PROSITE" id="PS50921"/>
    </source>
</evidence>
<dbReference type="InterPro" id="IPR049021">
    <property type="entry name" value="AmiR_N"/>
</dbReference>
<evidence type="ECO:0000313" key="3">
    <source>
        <dbReference type="Proteomes" id="UP001366060"/>
    </source>
</evidence>
<gene>
    <name evidence="2" type="ORF">V6255_10920</name>
</gene>
<feature type="domain" description="ANTAR" evidence="1">
    <location>
        <begin position="132"/>
        <end position="193"/>
    </location>
</feature>
<dbReference type="SUPFAM" id="SSF52172">
    <property type="entry name" value="CheY-like"/>
    <property type="match status" value="1"/>
</dbReference>
<protein>
    <submittedName>
        <fullName evidence="2">ANTAR domain-containing protein</fullName>
    </submittedName>
</protein>
<dbReference type="SMART" id="SM01012">
    <property type="entry name" value="ANTAR"/>
    <property type="match status" value="1"/>
</dbReference>
<name>A0ABU9HCY4_9GAMM</name>
<dbReference type="Pfam" id="PF21332">
    <property type="entry name" value="AmiR_N"/>
    <property type="match status" value="1"/>
</dbReference>
<dbReference type="PIRSF" id="PIRSF036382">
    <property type="entry name" value="RR_antiterm"/>
    <property type="match status" value="1"/>
</dbReference>
<organism evidence="2 3">
    <name type="scientific">Psychromonas arctica</name>
    <dbReference type="NCBI Taxonomy" id="168275"/>
    <lineage>
        <taxon>Bacteria</taxon>
        <taxon>Pseudomonadati</taxon>
        <taxon>Pseudomonadota</taxon>
        <taxon>Gammaproteobacteria</taxon>
        <taxon>Alteromonadales</taxon>
        <taxon>Psychromonadaceae</taxon>
        <taxon>Psychromonas</taxon>
    </lineage>
</organism>
<dbReference type="InterPro" id="IPR036388">
    <property type="entry name" value="WH-like_DNA-bd_sf"/>
</dbReference>
<comment type="caution">
    <text evidence="2">The sequence shown here is derived from an EMBL/GenBank/DDBJ whole genome shotgun (WGS) entry which is preliminary data.</text>
</comment>
<accession>A0ABU9HCY4</accession>